<sequence length="484" mass="56534">MTRELCKVKEKREEGLVMFCLADIFKKKIEKEDIATLLRTSPDRLIQFEKAYRDLALRDSSTDNFFQLNAKQAAEMQEGITIEDTTVDLNDMINRIVKELISATSVWSYDGKHVFTKRGTNFDAAEKVTNEEIMQLPEQLRPALTGSLAKVDIKEPSYVVLANDYQKYLMEKNFTKKNMFYHHFRQGLDILDLDPITYEMIATNPNSMGHWLPQLVHAASQRGFFKIPKTTILRVPLPMLQLTRLDYMSLTRTTLDIVDMFCREIFNLEEDKEYFIKTGTYSSKFDFRNAYVHGTKEVRELGEYLLFIHHQACQMASPLNNISIYGVSTTNEWVVREFIRDKENNPCIYKGLPLHTEYRAFVDLDSKEVLGINPYWDSKIMKQRFGHEEDKDSPHNMHDFIIYSMHEETLMNRYHENESQILKQVELLVNDMEGLSGQWSIDIMQNGKKFWLIDMALAANSALKECIPRGKLKPIQENWIPVLK</sequence>
<comment type="caution">
    <text evidence="1">The sequence shown here is derived from an EMBL/GenBank/DDBJ whole genome shotgun (WGS) entry which is preliminary data.</text>
</comment>
<dbReference type="Proteomes" id="UP000635828">
    <property type="component" value="Unassembled WGS sequence"/>
</dbReference>
<organism evidence="1 2">
    <name type="scientific">Anaerostipes hominis</name>
    <name type="common">ex Liu et al. 2021</name>
    <dbReference type="NCBI Taxonomy" id="2763018"/>
    <lineage>
        <taxon>Bacteria</taxon>
        <taxon>Bacillati</taxon>
        <taxon>Bacillota</taxon>
        <taxon>Clostridia</taxon>
        <taxon>Lachnospirales</taxon>
        <taxon>Lachnospiraceae</taxon>
        <taxon>Anaerostipes</taxon>
    </lineage>
</organism>
<accession>A0ABR7FPM1</accession>
<keyword evidence="2" id="KW-1185">Reference proteome</keyword>
<proteinExistence type="predicted"/>
<name>A0ABR7FPM1_9FIRM</name>
<protein>
    <submittedName>
        <fullName evidence="1">Uncharacterized protein</fullName>
    </submittedName>
</protein>
<reference evidence="1 2" key="1">
    <citation type="submission" date="2020-08" db="EMBL/GenBank/DDBJ databases">
        <title>Genome public.</title>
        <authorList>
            <person name="Liu C."/>
            <person name="Sun Q."/>
        </authorList>
    </citation>
    <scope>NUCLEOTIDE SEQUENCE [LARGE SCALE GENOMIC DNA]</scope>
    <source>
        <strain evidence="1 2">NSJ-7</strain>
    </source>
</reference>
<evidence type="ECO:0000313" key="2">
    <source>
        <dbReference type="Proteomes" id="UP000635828"/>
    </source>
</evidence>
<dbReference type="RefSeq" id="WP_095142911.1">
    <property type="nucleotide sequence ID" value="NZ_JACOOS010000005.1"/>
</dbReference>
<gene>
    <name evidence="1" type="ORF">H8S22_05935</name>
</gene>
<dbReference type="EMBL" id="JACOOS010000005">
    <property type="protein sequence ID" value="MBC5677159.1"/>
    <property type="molecule type" value="Genomic_DNA"/>
</dbReference>
<evidence type="ECO:0000313" key="1">
    <source>
        <dbReference type="EMBL" id="MBC5677159.1"/>
    </source>
</evidence>